<dbReference type="EMBL" id="CP000091">
    <property type="protein sequence ID" value="AAZ64268.1"/>
    <property type="molecule type" value="Genomic_DNA"/>
</dbReference>
<evidence type="ECO:0000313" key="2">
    <source>
        <dbReference type="EMBL" id="AAZ64268.1"/>
    </source>
</evidence>
<reference evidence="2" key="1">
    <citation type="submission" date="2005-08" db="EMBL/GenBank/DDBJ databases">
        <title>Complete sequence of chromosome 2 of Ralstonia eutropha JMP134.</title>
        <authorList>
            <person name="Copeland A."/>
            <person name="Lucas S."/>
            <person name="Lapidus A."/>
            <person name="Barry K."/>
            <person name="Detter J.C."/>
            <person name="Glavina T."/>
            <person name="Hammon N."/>
            <person name="Israni S."/>
            <person name="Pitluck S."/>
            <person name="Goltsman E."/>
            <person name="Martinez M."/>
            <person name="Schmutz J."/>
            <person name="Larimer F."/>
            <person name="Land M."/>
            <person name="Lykidis A."/>
            <person name="Richardson P."/>
        </authorList>
    </citation>
    <scope>NUCLEOTIDE SEQUENCE [LARGE SCALE GENOMIC DNA]</scope>
    <source>
        <strain evidence="2">JMP134</strain>
    </source>
</reference>
<gene>
    <name evidence="2" type="ordered locus">Reut_B4920</name>
</gene>
<evidence type="ECO:0000256" key="1">
    <source>
        <dbReference type="SAM" id="MobiDB-lite"/>
    </source>
</evidence>
<accession>Q46RG6</accession>
<organism evidence="2">
    <name type="scientific">Cupriavidus pinatubonensis (strain JMP 134 / LMG 1197)</name>
    <name type="common">Cupriavidus necator (strain JMP 134)</name>
    <dbReference type="NCBI Taxonomy" id="264198"/>
    <lineage>
        <taxon>Bacteria</taxon>
        <taxon>Pseudomonadati</taxon>
        <taxon>Pseudomonadota</taxon>
        <taxon>Betaproteobacteria</taxon>
        <taxon>Burkholderiales</taxon>
        <taxon>Burkholderiaceae</taxon>
        <taxon>Cupriavidus</taxon>
    </lineage>
</organism>
<dbReference type="KEGG" id="reu:Reut_B4920"/>
<sequence>MPAQARFSRAEATLSEVPGSAMPRCCSARKSAGVTSAIAARSLFCQPVMTSPLQNGRQRDGTDNAPKWSAYETGSGQARSHLLTYATYGQFLPCQTDRSRFRLEE</sequence>
<protein>
    <submittedName>
        <fullName evidence="2">Uncharacterized protein</fullName>
    </submittedName>
</protein>
<name>Q46RG6_CUPPJ</name>
<feature type="region of interest" description="Disordered" evidence="1">
    <location>
        <begin position="51"/>
        <end position="73"/>
    </location>
</feature>
<dbReference type="HOGENOM" id="CLU_2232104_0_0_4"/>
<dbReference type="AlphaFoldDB" id="Q46RG6"/>
<proteinExistence type="predicted"/>